<dbReference type="EMBL" id="CP097510">
    <property type="protein sequence ID" value="URE27970.1"/>
    <property type="molecule type" value="Genomic_DNA"/>
</dbReference>
<name>A0A9E7H794_9LILI</name>
<comment type="subcellular location">
    <subcellularLocation>
        <location evidence="2">Nucleus</location>
    </subcellularLocation>
</comment>
<dbReference type="AlphaFoldDB" id="A0A9E7H794"/>
<evidence type="ECO:0000313" key="4">
    <source>
        <dbReference type="EMBL" id="URE27970.1"/>
    </source>
</evidence>
<accession>A0A9E7H794</accession>
<gene>
    <name evidence="4" type="ORF">MUK42_14926</name>
</gene>
<dbReference type="InterPro" id="IPR015947">
    <property type="entry name" value="PUA-like_sf"/>
</dbReference>
<dbReference type="Proteomes" id="UP001055439">
    <property type="component" value="Chromosome 8"/>
</dbReference>
<feature type="domain" description="YDG" evidence="3">
    <location>
        <begin position="1"/>
        <end position="101"/>
    </location>
</feature>
<dbReference type="InterPro" id="IPR003105">
    <property type="entry name" value="SRA_YDG"/>
</dbReference>
<dbReference type="PROSITE" id="PS51015">
    <property type="entry name" value="YDG"/>
    <property type="match status" value="1"/>
</dbReference>
<keyword evidence="5" id="KW-1185">Reference proteome</keyword>
<dbReference type="InterPro" id="IPR036987">
    <property type="entry name" value="SRA-YDG_sf"/>
</dbReference>
<evidence type="ECO:0000256" key="1">
    <source>
        <dbReference type="ARBA" id="ARBA00023242"/>
    </source>
</evidence>
<reference evidence="4" key="1">
    <citation type="submission" date="2022-05" db="EMBL/GenBank/DDBJ databases">
        <title>The Musa troglodytarum L. genome provides insights into the mechanism of non-climacteric behaviour and enrichment of carotenoids.</title>
        <authorList>
            <person name="Wang J."/>
        </authorList>
    </citation>
    <scope>NUCLEOTIDE SEQUENCE</scope>
    <source>
        <tissue evidence="4">Leaf</tissue>
    </source>
</reference>
<evidence type="ECO:0000313" key="5">
    <source>
        <dbReference type="Proteomes" id="UP001055439"/>
    </source>
</evidence>
<sequence length="195" mass="22367">MHHFLRGNLNGSTATYSSRVLAIASSCPVARPTDTNFEYATCVALNSYECSSPVRVVRGHESQNSYCGKVYTYDGLYKNENKRNVEAFQFGLAVNRFSVPLESVWYRQYILVRQVIETWITLDRAVFVGGRITGYIPFYRMVVKYWAEKGVRGFTADRHESHLSETAPETYLMNVRTFTFTTDLLLRIMLLLGEV</sequence>
<organism evidence="4 5">
    <name type="scientific">Musa troglodytarum</name>
    <name type="common">fe'i banana</name>
    <dbReference type="NCBI Taxonomy" id="320322"/>
    <lineage>
        <taxon>Eukaryota</taxon>
        <taxon>Viridiplantae</taxon>
        <taxon>Streptophyta</taxon>
        <taxon>Embryophyta</taxon>
        <taxon>Tracheophyta</taxon>
        <taxon>Spermatophyta</taxon>
        <taxon>Magnoliopsida</taxon>
        <taxon>Liliopsida</taxon>
        <taxon>Zingiberales</taxon>
        <taxon>Musaceae</taxon>
        <taxon>Musa</taxon>
    </lineage>
</organism>
<keyword evidence="1 2" id="KW-0539">Nucleus</keyword>
<evidence type="ECO:0000259" key="3">
    <source>
        <dbReference type="PROSITE" id="PS51015"/>
    </source>
</evidence>
<dbReference type="Gene3D" id="2.30.280.10">
    <property type="entry name" value="SRA-YDG"/>
    <property type="match status" value="1"/>
</dbReference>
<proteinExistence type="predicted"/>
<dbReference type="GO" id="GO:0005634">
    <property type="term" value="C:nucleus"/>
    <property type="evidence" value="ECO:0007669"/>
    <property type="project" value="UniProtKB-SubCell"/>
</dbReference>
<dbReference type="Pfam" id="PF02182">
    <property type="entry name" value="SAD_SRA"/>
    <property type="match status" value="1"/>
</dbReference>
<dbReference type="SUPFAM" id="SSF88697">
    <property type="entry name" value="PUA domain-like"/>
    <property type="match status" value="1"/>
</dbReference>
<evidence type="ECO:0000256" key="2">
    <source>
        <dbReference type="PROSITE-ProRule" id="PRU00358"/>
    </source>
</evidence>
<protein>
    <recommendedName>
        <fullName evidence="3">YDG domain-containing protein</fullName>
    </recommendedName>
</protein>